<comment type="caution">
    <text evidence="1">The sequence shown here is derived from an EMBL/GenBank/DDBJ whole genome shotgun (WGS) entry which is preliminary data.</text>
</comment>
<dbReference type="Proteomes" id="UP000814140">
    <property type="component" value="Unassembled WGS sequence"/>
</dbReference>
<reference evidence="1" key="1">
    <citation type="submission" date="2021-03" db="EMBL/GenBank/DDBJ databases">
        <authorList>
            <consortium name="DOE Joint Genome Institute"/>
            <person name="Ahrendt S."/>
            <person name="Looney B.P."/>
            <person name="Miyauchi S."/>
            <person name="Morin E."/>
            <person name="Drula E."/>
            <person name="Courty P.E."/>
            <person name="Chicoki N."/>
            <person name="Fauchery L."/>
            <person name="Kohler A."/>
            <person name="Kuo A."/>
            <person name="Labutti K."/>
            <person name="Pangilinan J."/>
            <person name="Lipzen A."/>
            <person name="Riley R."/>
            <person name="Andreopoulos W."/>
            <person name="He G."/>
            <person name="Johnson J."/>
            <person name="Barry K.W."/>
            <person name="Grigoriev I.V."/>
            <person name="Nagy L."/>
            <person name="Hibbett D."/>
            <person name="Henrissat B."/>
            <person name="Matheny P.B."/>
            <person name="Labbe J."/>
            <person name="Martin F."/>
        </authorList>
    </citation>
    <scope>NUCLEOTIDE SEQUENCE</scope>
    <source>
        <strain evidence="1">HHB10654</strain>
    </source>
</reference>
<evidence type="ECO:0000313" key="1">
    <source>
        <dbReference type="EMBL" id="KAI0060359.1"/>
    </source>
</evidence>
<evidence type="ECO:0000313" key="2">
    <source>
        <dbReference type="Proteomes" id="UP000814140"/>
    </source>
</evidence>
<reference evidence="1" key="2">
    <citation type="journal article" date="2022" name="New Phytol.">
        <title>Evolutionary transition to the ectomycorrhizal habit in the genomes of a hyperdiverse lineage of mushroom-forming fungi.</title>
        <authorList>
            <person name="Looney B."/>
            <person name="Miyauchi S."/>
            <person name="Morin E."/>
            <person name="Drula E."/>
            <person name="Courty P.E."/>
            <person name="Kohler A."/>
            <person name="Kuo A."/>
            <person name="LaButti K."/>
            <person name="Pangilinan J."/>
            <person name="Lipzen A."/>
            <person name="Riley R."/>
            <person name="Andreopoulos W."/>
            <person name="He G."/>
            <person name="Johnson J."/>
            <person name="Nolan M."/>
            <person name="Tritt A."/>
            <person name="Barry K.W."/>
            <person name="Grigoriev I.V."/>
            <person name="Nagy L.G."/>
            <person name="Hibbett D."/>
            <person name="Henrissat B."/>
            <person name="Matheny P.B."/>
            <person name="Labbe J."/>
            <person name="Martin F.M."/>
        </authorList>
    </citation>
    <scope>NUCLEOTIDE SEQUENCE</scope>
    <source>
        <strain evidence="1">HHB10654</strain>
    </source>
</reference>
<name>A0ACB8SVF8_9AGAM</name>
<gene>
    <name evidence="1" type="ORF">BV25DRAFT_949719</name>
</gene>
<accession>A0ACB8SVF8</accession>
<keyword evidence="2" id="KW-1185">Reference proteome</keyword>
<protein>
    <submittedName>
        <fullName evidence="1">Uncharacterized protein</fullName>
    </submittedName>
</protein>
<proteinExistence type="predicted"/>
<organism evidence="1 2">
    <name type="scientific">Artomyces pyxidatus</name>
    <dbReference type="NCBI Taxonomy" id="48021"/>
    <lineage>
        <taxon>Eukaryota</taxon>
        <taxon>Fungi</taxon>
        <taxon>Dikarya</taxon>
        <taxon>Basidiomycota</taxon>
        <taxon>Agaricomycotina</taxon>
        <taxon>Agaricomycetes</taxon>
        <taxon>Russulales</taxon>
        <taxon>Auriscalpiaceae</taxon>
        <taxon>Artomyces</taxon>
    </lineage>
</organism>
<sequence>MALTATASSALPPTPSWDETIVPALRKRLEDESRALARRISAASITSIEENSPNHSKSISSSTYSNYGSRDDASSPTYSPRPSAIPRPSLQGSRPQASDNRSTTPTSTRGANGATPITKRARTLSQPKLLDRTLSPDHKNGPPLPTSNASRSTSPNIQGRPPDVKRTRIPVARARAGSTSSYAPMHLNGNAPGSESRNGTAHYSPPTEPSLNLVAEQHEPPAAALTRSAMAAYGRDYLDDMPSRPSTDSEERPFEHWYRGEVSRNGGVGELRVGRRMEMLEIANFGHKAPARIPPEQGADHWRNGGRGRRRAGSIGERGRGSFYMEADADRVLDEAPLTDLEGGLDTESEKLSADDVHPRSSSALGVGDMRSLTPTSYLRERAPSRATQKDAPPSRIPTPTLSRQLSEAPRTPTPTETPPLGPTDSPRSANRSVAGSSQPGLPRSQSTPQPASSTPKRRAKSPAESAASAKKKSKAPPVTQPKHGRRDEDRRSIAEYPVPGEEDMENAIPTWTQPVPPGGNWDEVVLPVVARKKGMDHHYKQADGSPQQKRPSSFGPEPAPGTFGYDYSKYRAWPAEQIPMNEFGQRPNESDKEQPPPASSPPPLRVDTFDERMRTRMPGPPSPAPFSQYNVPSSRNAPSGQTVLTTAQIPVPPSSKAPPDDEDRDAGCCKCVIM</sequence>
<dbReference type="EMBL" id="MU277219">
    <property type="protein sequence ID" value="KAI0060359.1"/>
    <property type="molecule type" value="Genomic_DNA"/>
</dbReference>